<evidence type="ECO:0000256" key="11">
    <source>
        <dbReference type="SAM" id="Coils"/>
    </source>
</evidence>
<evidence type="ECO:0000256" key="12">
    <source>
        <dbReference type="SAM" id="MobiDB-lite"/>
    </source>
</evidence>
<evidence type="ECO:0000256" key="2">
    <source>
        <dbReference type="ARBA" id="ARBA00009904"/>
    </source>
</evidence>
<feature type="transmembrane region" description="Helical" evidence="10">
    <location>
        <begin position="426"/>
        <end position="452"/>
    </location>
</feature>
<evidence type="ECO:0000256" key="1">
    <source>
        <dbReference type="ARBA" id="ARBA00004141"/>
    </source>
</evidence>
<dbReference type="GO" id="GO:0051117">
    <property type="term" value="F:ATPase binding"/>
    <property type="evidence" value="ECO:0007669"/>
    <property type="project" value="TreeGrafter"/>
</dbReference>
<keyword evidence="3 10" id="KW-0813">Transport</keyword>
<dbReference type="PANTHER" id="PTHR11629:SF63">
    <property type="entry name" value="V-TYPE PROTON ATPASE SUBUNIT A"/>
    <property type="match status" value="1"/>
</dbReference>
<feature type="compositionally biased region" description="Acidic residues" evidence="12">
    <location>
        <begin position="322"/>
        <end position="335"/>
    </location>
</feature>
<feature type="region of interest" description="Disordered" evidence="12">
    <location>
        <begin position="310"/>
        <end position="358"/>
    </location>
</feature>
<feature type="coiled-coil region" evidence="11">
    <location>
        <begin position="215"/>
        <end position="242"/>
    </location>
</feature>
<sequence>MLRPERMSKVSVTGSKRVIDDVIETIHDLNLVHLSDYDGKIEGFDNGNPMEGADDASEKLVTVRSLQSTLDVDEADAGPTRIVTDEALETELEEIRVEVNELDDRYGELEDKLRDVEERIDAVEPFADLGIDLDLLGGYDSLQVAVGEGNADAVRDELRTAEAIEAFEVFEGDDTLAVFAYPRGDDPDALDDALVGVEFGRLEVPDAEGSPEAYVEDLRHERDTVESKLDSVESELDDLRVEHAGFLLATEEKLSIDVQKAEVPLQFATTERAFVAEGWIPSDEYATFVEAIQDAVGEHAAVEELEQADYEASGHGHHGPSDEPEPVTDDADAETATDGGTAADFDEDDSPPVIQDNPSVARPFEALTEVINRPKYTELDPTVVLFLTFPAFYGFMIGDLGYGILYAAIGFWLYRSFDSEILSKLGGVAMWAGGFTALFGVLYGEIFGLHLITEYVWHGALGLPDAPLKKGLHVGAFAQLWLAASLVFGIVHLGIGYLFGFVNDLKSHGARDAITESGGPMLLMVGFGVWLFSSHLQGESGPRPELLYRVVELPASVGMAALAVALLGLVLVVIGEGVEGLLESPTYALVNTVSYTRIAAVLLAKAGMAYVVNLLVFGAYEVETHGGGTVEYMFGLFEIAQPAHETHFMLFSTATHGGEVLFPGLIHSGAAGMVAGALVMVVGHLLVLALGVTSAGLQTLRLEYVEFFNKFYEGGGEKYHPFGYQRNYTTED</sequence>
<protein>
    <recommendedName>
        <fullName evidence="9 10">A-type ATP synthase subunit I</fullName>
    </recommendedName>
</protein>
<proteinExistence type="inferred from homology"/>
<keyword evidence="5 10" id="KW-1133">Transmembrane helix</keyword>
<dbReference type="GO" id="GO:0033179">
    <property type="term" value="C:proton-transporting V-type ATPase, V0 domain"/>
    <property type="evidence" value="ECO:0007669"/>
    <property type="project" value="InterPro"/>
</dbReference>
<feature type="transmembrane region" description="Helical" evidence="10">
    <location>
        <begin position="472"/>
        <end position="501"/>
    </location>
</feature>
<evidence type="ECO:0000256" key="8">
    <source>
        <dbReference type="ARBA" id="ARBA00059506"/>
    </source>
</evidence>
<evidence type="ECO:0000256" key="10">
    <source>
        <dbReference type="RuleBase" id="RU361189"/>
    </source>
</evidence>
<comment type="similarity">
    <text evidence="2 10">Belongs to the V-ATPase 116 kDa subunit family.</text>
</comment>
<feature type="transmembrane region" description="Helical" evidence="10">
    <location>
        <begin position="513"/>
        <end position="533"/>
    </location>
</feature>
<evidence type="ECO:0000256" key="9">
    <source>
        <dbReference type="ARBA" id="ARBA00068671"/>
    </source>
</evidence>
<dbReference type="Gene3D" id="3.30.70.2170">
    <property type="match status" value="1"/>
</dbReference>
<feature type="transmembrane region" description="Helical" evidence="10">
    <location>
        <begin position="391"/>
        <end position="414"/>
    </location>
</feature>
<feature type="coiled-coil region" evidence="11">
    <location>
        <begin position="85"/>
        <end position="119"/>
    </location>
</feature>
<evidence type="ECO:0000313" key="13">
    <source>
        <dbReference type="EMBL" id="XCF17028.1"/>
    </source>
</evidence>
<keyword evidence="11" id="KW-0175">Coiled coil</keyword>
<accession>A0AAU8CDL4</accession>
<dbReference type="Gene3D" id="3.30.70.2750">
    <property type="match status" value="1"/>
</dbReference>
<keyword evidence="6 10" id="KW-0406">Ion transport</keyword>
<dbReference type="Pfam" id="PF01496">
    <property type="entry name" value="V_ATPase_I"/>
    <property type="match status" value="2"/>
</dbReference>
<dbReference type="GO" id="GO:0016471">
    <property type="term" value="C:vacuolar proton-transporting V-type ATPase complex"/>
    <property type="evidence" value="ECO:0007669"/>
    <property type="project" value="TreeGrafter"/>
</dbReference>
<feature type="transmembrane region" description="Helical" evidence="10">
    <location>
        <begin position="553"/>
        <end position="574"/>
    </location>
</feature>
<dbReference type="GO" id="GO:0046961">
    <property type="term" value="F:proton-transporting ATPase activity, rotational mechanism"/>
    <property type="evidence" value="ECO:0007669"/>
    <property type="project" value="InterPro"/>
</dbReference>
<evidence type="ECO:0000256" key="4">
    <source>
        <dbReference type="ARBA" id="ARBA00022692"/>
    </source>
</evidence>
<gene>
    <name evidence="13" type="ORF">ABSL23_03180</name>
</gene>
<dbReference type="GeneID" id="91108119"/>
<name>A0AAU8CDL4_9EURY</name>
<dbReference type="InterPro" id="IPR002490">
    <property type="entry name" value="V-ATPase_116kDa_su"/>
</dbReference>
<dbReference type="AlphaFoldDB" id="A0AAU8CDL4"/>
<dbReference type="Gene3D" id="1.20.1460.20">
    <property type="match status" value="1"/>
</dbReference>
<evidence type="ECO:0000256" key="3">
    <source>
        <dbReference type="ARBA" id="ARBA00022448"/>
    </source>
</evidence>
<keyword evidence="7 10" id="KW-0472">Membrane</keyword>
<dbReference type="PANTHER" id="PTHR11629">
    <property type="entry name" value="VACUOLAR PROTON ATPASES"/>
    <property type="match status" value="1"/>
</dbReference>
<dbReference type="KEGG" id="hanx:ABSL23_03180"/>
<dbReference type="RefSeq" id="WP_353634679.1">
    <property type="nucleotide sequence ID" value="NZ_CP159204.1"/>
</dbReference>
<comment type="subcellular location">
    <subcellularLocation>
        <location evidence="1">Membrane</location>
        <topology evidence="1">Multi-pass membrane protein</topology>
    </subcellularLocation>
</comment>
<dbReference type="GO" id="GO:0007035">
    <property type="term" value="P:vacuolar acidification"/>
    <property type="evidence" value="ECO:0007669"/>
    <property type="project" value="TreeGrafter"/>
</dbReference>
<feature type="transmembrane region" description="Helical" evidence="10">
    <location>
        <begin position="595"/>
        <end position="620"/>
    </location>
</feature>
<dbReference type="EMBL" id="CP159204">
    <property type="protein sequence ID" value="XCF17028.1"/>
    <property type="molecule type" value="Genomic_DNA"/>
</dbReference>
<evidence type="ECO:0000256" key="5">
    <source>
        <dbReference type="ARBA" id="ARBA00022989"/>
    </source>
</evidence>
<evidence type="ECO:0000256" key="7">
    <source>
        <dbReference type="ARBA" id="ARBA00023136"/>
    </source>
</evidence>
<reference evidence="13" key="1">
    <citation type="submission" date="2024-06" db="EMBL/GenBank/DDBJ databases">
        <title>Genome Sequence of an extremely halophilic archaeon isolated from Permian era halite, Salado Formation, Carlsbad, New Mexico: Halobacterium sp. strain NMX12-1.</title>
        <authorList>
            <person name="Sotoa L."/>
            <person name="DasSarma P."/>
            <person name="Anton B.P."/>
            <person name="Vincze T."/>
            <person name="Verma I."/>
            <person name="Eralp B."/>
            <person name="Powers D.W."/>
            <person name="Dozier B.L."/>
            <person name="Roberts R.J."/>
            <person name="DasSarma S."/>
        </authorList>
    </citation>
    <scope>NUCLEOTIDE SEQUENCE</scope>
    <source>
        <strain evidence="13">NMX12-1</strain>
    </source>
</reference>
<evidence type="ECO:0000256" key="6">
    <source>
        <dbReference type="ARBA" id="ARBA00023065"/>
    </source>
</evidence>
<feature type="transmembrane region" description="Helical" evidence="10">
    <location>
        <begin position="670"/>
        <end position="692"/>
    </location>
</feature>
<comment type="function">
    <text evidence="8">Component of the A-type ATP synthase that produces ATP from ADP in the presence of a proton gradient across the membrane.</text>
</comment>
<organism evidence="13">
    <name type="scientific">Halobacterium sp. NMX12-1</name>
    <dbReference type="NCBI Taxonomy" id="3166650"/>
    <lineage>
        <taxon>Archaea</taxon>
        <taxon>Methanobacteriati</taxon>
        <taxon>Methanobacteriota</taxon>
        <taxon>Stenosarchaea group</taxon>
        <taxon>Halobacteria</taxon>
        <taxon>Halobacteriales</taxon>
        <taxon>Halobacteriaceae</taxon>
        <taxon>Halobacterium</taxon>
    </lineage>
</organism>
<keyword evidence="4 10" id="KW-0812">Transmembrane</keyword>